<evidence type="ECO:0000313" key="1">
    <source>
        <dbReference type="EMBL" id="KAJ2781782.1"/>
    </source>
</evidence>
<organism evidence="1 2">
    <name type="scientific">Coemansia linderi</name>
    <dbReference type="NCBI Taxonomy" id="2663919"/>
    <lineage>
        <taxon>Eukaryota</taxon>
        <taxon>Fungi</taxon>
        <taxon>Fungi incertae sedis</taxon>
        <taxon>Zoopagomycota</taxon>
        <taxon>Kickxellomycotina</taxon>
        <taxon>Kickxellomycetes</taxon>
        <taxon>Kickxellales</taxon>
        <taxon>Kickxellaceae</taxon>
        <taxon>Coemansia</taxon>
    </lineage>
</organism>
<dbReference type="Proteomes" id="UP001140066">
    <property type="component" value="Unassembled WGS sequence"/>
</dbReference>
<gene>
    <name evidence="1" type="ORF">GGI18_003682</name>
</gene>
<proteinExistence type="predicted"/>
<sequence>MEAIEIVSPHMVGADLTGCGSPIPDSRSGWSLPGQAAHSLSGNHELAGSFGAAVPSATAAVDMHMQAARNRRTSAQAAHMAGIPIRPSRPRGRGGHIDPAEFAEYAVAHMRPSPRFTPMGHGFQLGSSMASEPRSSLPRSLRASHLGQHLPDGSGRHPPPVHLPRQHALDEMRQASSSSTHLPHAERRSPQHDGLSPDSNRHSLFTSGANGSAKA</sequence>
<protein>
    <submittedName>
        <fullName evidence="1">Uncharacterized protein</fullName>
    </submittedName>
</protein>
<accession>A0ACC1KB44</accession>
<name>A0ACC1KB44_9FUNG</name>
<evidence type="ECO:0000313" key="2">
    <source>
        <dbReference type="Proteomes" id="UP001140066"/>
    </source>
</evidence>
<dbReference type="EMBL" id="JANBUK010001372">
    <property type="protein sequence ID" value="KAJ2781782.1"/>
    <property type="molecule type" value="Genomic_DNA"/>
</dbReference>
<reference evidence="1" key="1">
    <citation type="submission" date="2022-07" db="EMBL/GenBank/DDBJ databases">
        <title>Phylogenomic reconstructions and comparative analyses of Kickxellomycotina fungi.</title>
        <authorList>
            <person name="Reynolds N.K."/>
            <person name="Stajich J.E."/>
            <person name="Barry K."/>
            <person name="Grigoriev I.V."/>
            <person name="Crous P."/>
            <person name="Smith M.E."/>
        </authorList>
    </citation>
    <scope>NUCLEOTIDE SEQUENCE</scope>
    <source>
        <strain evidence="1">BCRC 34191</strain>
    </source>
</reference>
<comment type="caution">
    <text evidence="1">The sequence shown here is derived from an EMBL/GenBank/DDBJ whole genome shotgun (WGS) entry which is preliminary data.</text>
</comment>
<keyword evidence="2" id="KW-1185">Reference proteome</keyword>